<dbReference type="InterPro" id="IPR035165">
    <property type="entry name" value="DUF5319"/>
</dbReference>
<proteinExistence type="predicted"/>
<comment type="caution">
    <text evidence="2">The sequence shown here is derived from an EMBL/GenBank/DDBJ whole genome shotgun (WGS) entry which is preliminary data.</text>
</comment>
<protein>
    <recommendedName>
        <fullName evidence="4">DUF5319 domain-containing protein</fullName>
    </recommendedName>
</protein>
<sequence length="141" mass="15946">MDFDDAPMPPDPFADDPNDPASFMDPDPDGDYEELSAEEVFALQEDLENVRLFRSLLEPRGILGIATLCDDCDEVHYYDWAIIVGRITTMLSREPAPVHEPGAAPDPNMYVTWDYCAGYADAADHYSQPSRAPRTRYPWSR</sequence>
<accession>A0A8H9YA55</accession>
<name>A0A8H9YA55_9CORY</name>
<evidence type="ECO:0000313" key="3">
    <source>
        <dbReference type="Proteomes" id="UP000612712"/>
    </source>
</evidence>
<dbReference type="Pfam" id="PF17252">
    <property type="entry name" value="DUF5319"/>
    <property type="match status" value="1"/>
</dbReference>
<evidence type="ECO:0000256" key="1">
    <source>
        <dbReference type="SAM" id="MobiDB-lite"/>
    </source>
</evidence>
<dbReference type="AlphaFoldDB" id="A0A8H9YA55"/>
<gene>
    <name evidence="2" type="ORF">FHU32_000783</name>
</gene>
<organism evidence="2 3">
    <name type="scientific">Corynebacterium bovis DSM 20582 = CIP 54.80</name>
    <dbReference type="NCBI Taxonomy" id="927655"/>
    <lineage>
        <taxon>Bacteria</taxon>
        <taxon>Bacillati</taxon>
        <taxon>Actinomycetota</taxon>
        <taxon>Actinomycetes</taxon>
        <taxon>Mycobacteriales</taxon>
        <taxon>Corynebacteriaceae</taxon>
        <taxon>Corynebacterium</taxon>
    </lineage>
</organism>
<feature type="region of interest" description="Disordered" evidence="1">
    <location>
        <begin position="1"/>
        <end position="31"/>
    </location>
</feature>
<reference evidence="2" key="1">
    <citation type="submission" date="2020-08" db="EMBL/GenBank/DDBJ databases">
        <title>Sequencing the genomes of 1000 actinobacteria strains.</title>
        <authorList>
            <person name="Klenk H.-P."/>
        </authorList>
    </citation>
    <scope>NUCLEOTIDE SEQUENCE</scope>
    <source>
        <strain evidence="2">DSM 20582</strain>
    </source>
</reference>
<dbReference type="Proteomes" id="UP000612712">
    <property type="component" value="Unassembled WGS sequence"/>
</dbReference>
<dbReference type="GeneID" id="60808030"/>
<dbReference type="EMBL" id="JACHWT010000003">
    <property type="protein sequence ID" value="MBB3115567.1"/>
    <property type="molecule type" value="Genomic_DNA"/>
</dbReference>
<evidence type="ECO:0000313" key="2">
    <source>
        <dbReference type="EMBL" id="MBB3115567.1"/>
    </source>
</evidence>
<evidence type="ECO:0008006" key="4">
    <source>
        <dbReference type="Google" id="ProtNLM"/>
    </source>
</evidence>
<dbReference type="RefSeq" id="WP_010265806.1">
    <property type="nucleotide sequence ID" value="NZ_AENJ01000060.1"/>
</dbReference>